<protein>
    <submittedName>
        <fullName evidence="2">Uncharacterized protein</fullName>
    </submittedName>
</protein>
<dbReference type="Proteomes" id="UP000054270">
    <property type="component" value="Unassembled WGS sequence"/>
</dbReference>
<feature type="region of interest" description="Disordered" evidence="1">
    <location>
        <begin position="185"/>
        <end position="205"/>
    </location>
</feature>
<proteinExistence type="predicted"/>
<accession>A0A0D2LTX2</accession>
<evidence type="ECO:0000313" key="3">
    <source>
        <dbReference type="Proteomes" id="UP000054270"/>
    </source>
</evidence>
<organism evidence="2 3">
    <name type="scientific">Hypholoma sublateritium (strain FD-334 SS-4)</name>
    <dbReference type="NCBI Taxonomy" id="945553"/>
    <lineage>
        <taxon>Eukaryota</taxon>
        <taxon>Fungi</taxon>
        <taxon>Dikarya</taxon>
        <taxon>Basidiomycota</taxon>
        <taxon>Agaricomycotina</taxon>
        <taxon>Agaricomycetes</taxon>
        <taxon>Agaricomycetidae</taxon>
        <taxon>Agaricales</taxon>
        <taxon>Agaricineae</taxon>
        <taxon>Strophariaceae</taxon>
        <taxon>Hypholoma</taxon>
    </lineage>
</organism>
<dbReference type="AlphaFoldDB" id="A0A0D2LTX2"/>
<dbReference type="EMBL" id="KN817686">
    <property type="protein sequence ID" value="KJA14283.1"/>
    <property type="molecule type" value="Genomic_DNA"/>
</dbReference>
<evidence type="ECO:0000313" key="2">
    <source>
        <dbReference type="EMBL" id="KJA14283.1"/>
    </source>
</evidence>
<name>A0A0D2LTX2_HYPSF</name>
<sequence length="230" mass="26105">MFRAPQVRCPLSHGTKSIRTKIFLTRDDLFSWLSFVFPSFSTRTNDFPSPDLFRSAPLDTRSRMRSPYPGARWQYLVHRTLRPDTELDYCVQERLRTSGLHRSTFRLTPPLASPNLRLYALSRSPQRLPLAVRDPVYTSLLHLRHDHLPLSFPLQKICPCPLPAYPLHIPTHAALTNVRAHARAVSPAPRRLPPVSTRPRWSGSGFVSSVYASSAYGYSASRALPRPPSP</sequence>
<reference evidence="3" key="1">
    <citation type="submission" date="2014-04" db="EMBL/GenBank/DDBJ databases">
        <title>Evolutionary Origins and Diversification of the Mycorrhizal Mutualists.</title>
        <authorList>
            <consortium name="DOE Joint Genome Institute"/>
            <consortium name="Mycorrhizal Genomics Consortium"/>
            <person name="Kohler A."/>
            <person name="Kuo A."/>
            <person name="Nagy L.G."/>
            <person name="Floudas D."/>
            <person name="Copeland A."/>
            <person name="Barry K.W."/>
            <person name="Cichocki N."/>
            <person name="Veneault-Fourrey C."/>
            <person name="LaButti K."/>
            <person name="Lindquist E.A."/>
            <person name="Lipzen A."/>
            <person name="Lundell T."/>
            <person name="Morin E."/>
            <person name="Murat C."/>
            <person name="Riley R."/>
            <person name="Ohm R."/>
            <person name="Sun H."/>
            <person name="Tunlid A."/>
            <person name="Henrissat B."/>
            <person name="Grigoriev I.V."/>
            <person name="Hibbett D.S."/>
            <person name="Martin F."/>
        </authorList>
    </citation>
    <scope>NUCLEOTIDE SEQUENCE [LARGE SCALE GENOMIC DNA]</scope>
    <source>
        <strain evidence="3">FD-334 SS-4</strain>
    </source>
</reference>
<keyword evidence="3" id="KW-1185">Reference proteome</keyword>
<evidence type="ECO:0000256" key="1">
    <source>
        <dbReference type="SAM" id="MobiDB-lite"/>
    </source>
</evidence>
<gene>
    <name evidence="2" type="ORF">HYPSUDRAFT_208828</name>
</gene>